<gene>
    <name evidence="1" type="ORF">KUTeg_004754</name>
</gene>
<proteinExistence type="predicted"/>
<sequence>MKILKRKSKRTLLSNLREKFPDLPLQRLHLILRFVTNSIPLGTTEEKNHLSTTYATTVTILVTGGKTAHLQTQKLAQQQQKNSNIKCYEKLSL</sequence>
<comment type="caution">
    <text evidence="1">The sequence shown here is derived from an EMBL/GenBank/DDBJ whole genome shotgun (WGS) entry which is preliminary data.</text>
</comment>
<name>A0ABQ9FHR8_TEGGR</name>
<organism evidence="1 2">
    <name type="scientific">Tegillarca granosa</name>
    <name type="common">Malaysian cockle</name>
    <name type="synonym">Anadara granosa</name>
    <dbReference type="NCBI Taxonomy" id="220873"/>
    <lineage>
        <taxon>Eukaryota</taxon>
        <taxon>Metazoa</taxon>
        <taxon>Spiralia</taxon>
        <taxon>Lophotrochozoa</taxon>
        <taxon>Mollusca</taxon>
        <taxon>Bivalvia</taxon>
        <taxon>Autobranchia</taxon>
        <taxon>Pteriomorphia</taxon>
        <taxon>Arcoida</taxon>
        <taxon>Arcoidea</taxon>
        <taxon>Arcidae</taxon>
        <taxon>Tegillarca</taxon>
    </lineage>
</organism>
<dbReference type="Proteomes" id="UP001217089">
    <property type="component" value="Unassembled WGS sequence"/>
</dbReference>
<protein>
    <submittedName>
        <fullName evidence="1">Uncharacterized protein</fullName>
    </submittedName>
</protein>
<keyword evidence="2" id="KW-1185">Reference proteome</keyword>
<accession>A0ABQ9FHR8</accession>
<reference evidence="1 2" key="1">
    <citation type="submission" date="2022-12" db="EMBL/GenBank/DDBJ databases">
        <title>Chromosome-level genome of Tegillarca granosa.</title>
        <authorList>
            <person name="Kim J."/>
        </authorList>
    </citation>
    <scope>NUCLEOTIDE SEQUENCE [LARGE SCALE GENOMIC DNA]</scope>
    <source>
        <strain evidence="1">Teg-2019</strain>
        <tissue evidence="1">Adductor muscle</tissue>
    </source>
</reference>
<evidence type="ECO:0000313" key="2">
    <source>
        <dbReference type="Proteomes" id="UP001217089"/>
    </source>
</evidence>
<dbReference type="EMBL" id="JARBDR010000246">
    <property type="protein sequence ID" value="KAJ8316850.1"/>
    <property type="molecule type" value="Genomic_DNA"/>
</dbReference>
<evidence type="ECO:0000313" key="1">
    <source>
        <dbReference type="EMBL" id="KAJ8316850.1"/>
    </source>
</evidence>